<feature type="transmembrane region" description="Helical" evidence="9">
    <location>
        <begin position="802"/>
        <end position="820"/>
    </location>
</feature>
<feature type="transmembrane region" description="Helical" evidence="9">
    <location>
        <begin position="760"/>
        <end position="782"/>
    </location>
</feature>
<gene>
    <name evidence="11" type="ORF">GA0061070_103936</name>
</gene>
<dbReference type="InterPro" id="IPR023299">
    <property type="entry name" value="ATPase_P-typ_cyto_dom_N"/>
</dbReference>
<feature type="transmembrane region" description="Helical" evidence="9">
    <location>
        <begin position="66"/>
        <end position="82"/>
    </location>
</feature>
<evidence type="ECO:0000256" key="6">
    <source>
        <dbReference type="ARBA" id="ARBA00022967"/>
    </source>
</evidence>
<dbReference type="InterPro" id="IPR023214">
    <property type="entry name" value="HAD_sf"/>
</dbReference>
<keyword evidence="12" id="KW-1185">Reference proteome</keyword>
<name>A0A1C4FPB4_9ENTR</name>
<dbReference type="InterPro" id="IPR001757">
    <property type="entry name" value="P_typ_ATPase"/>
</dbReference>
<dbReference type="SFLD" id="SFLDF00027">
    <property type="entry name" value="p-type_atpase"/>
    <property type="match status" value="1"/>
</dbReference>
<sequence length="831" mass="90681">MDKELPRGLTMSEVEHRQQEDGLNELNVSQRRTFWVIACDVCREPMFLLLIGAGAIYLAMGDPHEAIILLGFVVIIMSVTILQERRTEKALEVLKDLSNPRALVIRDSKISSVPGKDVVRDDLVIISEGERIPADGILLQAHELATDESMLTGESDAVSKYLPARLFAGTMVVRGQGLIQVTAVGNNTELGRIGKSLQNIITKQSPLQDEIGHLTRRLAYIGVALCALLSGGYWILNSDWQNALLAGITLAMGILPQEFPVIMIIFLAMGARRIAAHGVLTRHLNAIETLGETTILCVDKTGTLTQNNMVVSALATEQDLMFFEGNDKQSLPDKFYQTLEYSVLACEISPHDPMEKAVHKIAATFINSREYLHPTWSLVKEYELSPALFAMTHVWRSDDATQDCVASKGAPEAITSLCRLPDEKRIAILSKAEQLTKKGLRVLGVARATHDASQPWPERQQGFNFEFVGLIGFIDPLRPEIFAAIAQCHQAGIRVVMITGDHPGTAGSIAAQAGIYSEAIVTGADLLLPGTWEKHSSVNVFARVTPQQKLSIVEALKAQGEVVAMTGDGVNDAPALKAAHIGIAMGKRGTDVAREAASLVLLEDSFTSIIDAIHLGRRIYSNLRQAMVYTLAVHIPIIGLSIVPVLFGHPLLLAPVHIAFLELVIDPACSVVFEAERGGTALMMDKPRPAKEKLISGYNIVQSLLLGGVVTTVVFLLYYLSLSAGDTIEQARTLAFIALVITNLLLIFACRDENATWRTIFLHVPVITLWICAGTLAMLSVIIEIPWVSTLFGFSPPTFPQILIAIIAAIAVLPVAFFLNNNILKKFRMKT</sequence>
<evidence type="ECO:0000259" key="10">
    <source>
        <dbReference type="SMART" id="SM00831"/>
    </source>
</evidence>
<reference evidence="12" key="1">
    <citation type="submission" date="2016-08" db="EMBL/GenBank/DDBJ databases">
        <authorList>
            <person name="Varghese N."/>
            <person name="Submissions Spin"/>
        </authorList>
    </citation>
    <scope>NUCLEOTIDE SEQUENCE [LARGE SCALE GENOMIC DNA]</scope>
    <source>
        <strain evidence="12">REICA_142</strain>
    </source>
</reference>
<dbReference type="GO" id="GO:0016020">
    <property type="term" value="C:membrane"/>
    <property type="evidence" value="ECO:0007669"/>
    <property type="project" value="UniProtKB-SubCell"/>
</dbReference>
<dbReference type="RefSeq" id="WP_090137317.1">
    <property type="nucleotide sequence ID" value="NZ_FMBC01000039.1"/>
</dbReference>
<dbReference type="InterPro" id="IPR044492">
    <property type="entry name" value="P_typ_ATPase_HD_dom"/>
</dbReference>
<dbReference type="InterPro" id="IPR036412">
    <property type="entry name" value="HAD-like_sf"/>
</dbReference>
<evidence type="ECO:0000256" key="4">
    <source>
        <dbReference type="ARBA" id="ARBA00022741"/>
    </source>
</evidence>
<dbReference type="SMART" id="SM00831">
    <property type="entry name" value="Cation_ATPase_N"/>
    <property type="match status" value="1"/>
</dbReference>
<keyword evidence="7 9" id="KW-1133">Transmembrane helix</keyword>
<dbReference type="Gene3D" id="3.40.1110.10">
    <property type="entry name" value="Calcium-transporting ATPase, cytoplasmic domain N"/>
    <property type="match status" value="1"/>
</dbReference>
<keyword evidence="8 9" id="KW-0472">Membrane</keyword>
<dbReference type="Gene3D" id="3.40.50.1000">
    <property type="entry name" value="HAD superfamily/HAD-like"/>
    <property type="match status" value="2"/>
</dbReference>
<evidence type="ECO:0000313" key="11">
    <source>
        <dbReference type="EMBL" id="SCC57435.1"/>
    </source>
</evidence>
<dbReference type="GO" id="GO:0046872">
    <property type="term" value="F:metal ion binding"/>
    <property type="evidence" value="ECO:0007669"/>
    <property type="project" value="UniProtKB-KW"/>
</dbReference>
<keyword evidence="6" id="KW-1278">Translocase</keyword>
<evidence type="ECO:0000256" key="2">
    <source>
        <dbReference type="ARBA" id="ARBA00022692"/>
    </source>
</evidence>
<dbReference type="SFLD" id="SFLDS00003">
    <property type="entry name" value="Haloacid_Dehalogenase"/>
    <property type="match status" value="1"/>
</dbReference>
<feature type="transmembrane region" description="Helical" evidence="9">
    <location>
        <begin position="41"/>
        <end position="60"/>
    </location>
</feature>
<feature type="transmembrane region" description="Helical" evidence="9">
    <location>
        <begin position="653"/>
        <end position="673"/>
    </location>
</feature>
<feature type="domain" description="Cation-transporting P-type ATPase N-terminal" evidence="10">
    <location>
        <begin position="1"/>
        <end position="62"/>
    </location>
</feature>
<evidence type="ECO:0000256" key="8">
    <source>
        <dbReference type="ARBA" id="ARBA00023136"/>
    </source>
</evidence>
<organism evidence="11 12">
    <name type="scientific">Kosakonia oryziphila</name>
    <dbReference type="NCBI Taxonomy" id="1005667"/>
    <lineage>
        <taxon>Bacteria</taxon>
        <taxon>Pseudomonadati</taxon>
        <taxon>Pseudomonadota</taxon>
        <taxon>Gammaproteobacteria</taxon>
        <taxon>Enterobacterales</taxon>
        <taxon>Enterobacteriaceae</taxon>
        <taxon>Kosakonia</taxon>
    </lineage>
</organism>
<dbReference type="PRINTS" id="PR00119">
    <property type="entry name" value="CATATPASE"/>
</dbReference>
<dbReference type="Proteomes" id="UP000198515">
    <property type="component" value="Unassembled WGS sequence"/>
</dbReference>
<dbReference type="SUPFAM" id="SSF81665">
    <property type="entry name" value="Calcium ATPase, transmembrane domain M"/>
    <property type="match status" value="1"/>
</dbReference>
<dbReference type="PRINTS" id="PR00120">
    <property type="entry name" value="HATPASE"/>
</dbReference>
<proteinExistence type="predicted"/>
<dbReference type="SUPFAM" id="SSF56784">
    <property type="entry name" value="HAD-like"/>
    <property type="match status" value="1"/>
</dbReference>
<keyword evidence="4" id="KW-0547">Nucleotide-binding</keyword>
<dbReference type="Pfam" id="PF00690">
    <property type="entry name" value="Cation_ATPase_N"/>
    <property type="match status" value="1"/>
</dbReference>
<dbReference type="InterPro" id="IPR008250">
    <property type="entry name" value="ATPase_P-typ_transduc_dom_A_sf"/>
</dbReference>
<evidence type="ECO:0000256" key="5">
    <source>
        <dbReference type="ARBA" id="ARBA00022840"/>
    </source>
</evidence>
<evidence type="ECO:0000256" key="9">
    <source>
        <dbReference type="SAM" id="Phobius"/>
    </source>
</evidence>
<dbReference type="NCBIfam" id="TIGR01494">
    <property type="entry name" value="ATPase_P-type"/>
    <property type="match status" value="2"/>
</dbReference>
<dbReference type="PANTHER" id="PTHR42861">
    <property type="entry name" value="CALCIUM-TRANSPORTING ATPASE"/>
    <property type="match status" value="1"/>
</dbReference>
<dbReference type="SUPFAM" id="SSF81653">
    <property type="entry name" value="Calcium ATPase, transduction domain A"/>
    <property type="match status" value="1"/>
</dbReference>
<dbReference type="GO" id="GO:0015662">
    <property type="term" value="F:P-type ion transporter activity"/>
    <property type="evidence" value="ECO:0007669"/>
    <property type="project" value="UniProtKB-ARBA"/>
</dbReference>
<dbReference type="Gene3D" id="2.70.150.10">
    <property type="entry name" value="Calcium-transporting ATPase, cytoplasmic transduction domain A"/>
    <property type="match status" value="1"/>
</dbReference>
<dbReference type="Gene3D" id="1.20.1110.10">
    <property type="entry name" value="Calcium-transporting ATPase, transmembrane domain"/>
    <property type="match status" value="3"/>
</dbReference>
<dbReference type="GO" id="GO:0016887">
    <property type="term" value="F:ATP hydrolysis activity"/>
    <property type="evidence" value="ECO:0007669"/>
    <property type="project" value="InterPro"/>
</dbReference>
<dbReference type="SFLD" id="SFLDG00002">
    <property type="entry name" value="C1.7:_P-type_atpase_like"/>
    <property type="match status" value="1"/>
</dbReference>
<dbReference type="InterPro" id="IPR004014">
    <property type="entry name" value="ATPase_P-typ_cation-transptr_N"/>
</dbReference>
<dbReference type="InterPro" id="IPR023298">
    <property type="entry name" value="ATPase_P-typ_TM_dom_sf"/>
</dbReference>
<dbReference type="SUPFAM" id="SSF81660">
    <property type="entry name" value="Metal cation-transporting ATPase, ATP-binding domain N"/>
    <property type="match status" value="1"/>
</dbReference>
<evidence type="ECO:0000313" key="12">
    <source>
        <dbReference type="Proteomes" id="UP000198515"/>
    </source>
</evidence>
<feature type="transmembrane region" description="Helical" evidence="9">
    <location>
        <begin position="731"/>
        <end position="748"/>
    </location>
</feature>
<dbReference type="EMBL" id="FMBC01000039">
    <property type="protein sequence ID" value="SCC57435.1"/>
    <property type="molecule type" value="Genomic_DNA"/>
</dbReference>
<keyword evidence="2 9" id="KW-0812">Transmembrane</keyword>
<dbReference type="InterPro" id="IPR059000">
    <property type="entry name" value="ATPase_P-type_domA"/>
</dbReference>
<evidence type="ECO:0000256" key="1">
    <source>
        <dbReference type="ARBA" id="ARBA00004141"/>
    </source>
</evidence>
<dbReference type="GO" id="GO:0005524">
    <property type="term" value="F:ATP binding"/>
    <property type="evidence" value="ECO:0007669"/>
    <property type="project" value="UniProtKB-KW"/>
</dbReference>
<keyword evidence="5" id="KW-0067">ATP-binding</keyword>
<dbReference type="OrthoDB" id="9814270at2"/>
<dbReference type="AlphaFoldDB" id="A0A1C4FPB4"/>
<accession>A0A1C4FPB4</accession>
<evidence type="ECO:0000256" key="7">
    <source>
        <dbReference type="ARBA" id="ARBA00022989"/>
    </source>
</evidence>
<dbReference type="InterPro" id="IPR018303">
    <property type="entry name" value="ATPase_P-typ_P_site"/>
</dbReference>
<dbReference type="InterPro" id="IPR006068">
    <property type="entry name" value="ATPase_P-typ_cation-transptr_C"/>
</dbReference>
<evidence type="ECO:0000256" key="3">
    <source>
        <dbReference type="ARBA" id="ARBA00022723"/>
    </source>
</evidence>
<dbReference type="Pfam" id="PF00122">
    <property type="entry name" value="E1-E2_ATPase"/>
    <property type="match status" value="1"/>
</dbReference>
<comment type="subcellular location">
    <subcellularLocation>
        <location evidence="1">Membrane</location>
        <topology evidence="1">Multi-pass membrane protein</topology>
    </subcellularLocation>
</comment>
<feature type="transmembrane region" description="Helical" evidence="9">
    <location>
        <begin position="242"/>
        <end position="268"/>
    </location>
</feature>
<protein>
    <submittedName>
        <fullName evidence="11">Ca2+-transporting ATPase</fullName>
    </submittedName>
</protein>
<keyword evidence="3" id="KW-0479">Metal-binding</keyword>
<dbReference type="Pfam" id="PF00689">
    <property type="entry name" value="Cation_ATPase_C"/>
    <property type="match status" value="1"/>
</dbReference>
<dbReference type="PROSITE" id="PS00154">
    <property type="entry name" value="ATPASE_E1_E2"/>
    <property type="match status" value="1"/>
</dbReference>
<feature type="transmembrane region" description="Helical" evidence="9">
    <location>
        <begin position="694"/>
        <end position="719"/>
    </location>
</feature>
<feature type="transmembrane region" description="Helical" evidence="9">
    <location>
        <begin position="626"/>
        <end position="647"/>
    </location>
</feature>
<dbReference type="Pfam" id="PF00702">
    <property type="entry name" value="Hydrolase"/>
    <property type="match status" value="1"/>
</dbReference>
<feature type="transmembrane region" description="Helical" evidence="9">
    <location>
        <begin position="218"/>
        <end position="236"/>
    </location>
</feature>